<dbReference type="FunFam" id="3.30.40.10:FF:000358">
    <property type="entry name" value="RBR-type E3 ubiquitin transferase"/>
    <property type="match status" value="1"/>
</dbReference>
<dbReference type="Gene3D" id="3.30.40.10">
    <property type="entry name" value="Zinc/RING finger domain, C3HC4 (zinc finger)"/>
    <property type="match status" value="1"/>
</dbReference>
<evidence type="ECO:0000259" key="14">
    <source>
        <dbReference type="PROSITE" id="PS50908"/>
    </source>
</evidence>
<dbReference type="RefSeq" id="XP_030290480.1">
    <property type="nucleotide sequence ID" value="XM_030434620.1"/>
</dbReference>
<dbReference type="SMART" id="SM00591">
    <property type="entry name" value="RWD"/>
    <property type="match status" value="1"/>
</dbReference>
<dbReference type="InterPro" id="IPR016135">
    <property type="entry name" value="UBQ-conjugating_enzyme/RWD"/>
</dbReference>
<keyword evidence="9" id="KW-0862">Zinc</keyword>
<dbReference type="PROSITE" id="PS50089">
    <property type="entry name" value="ZF_RING_2"/>
    <property type="match status" value="1"/>
</dbReference>
<evidence type="ECO:0000256" key="5">
    <source>
        <dbReference type="ARBA" id="ARBA00022723"/>
    </source>
</evidence>
<dbReference type="InterPro" id="IPR002867">
    <property type="entry name" value="IBR_dom"/>
</dbReference>
<dbReference type="AlphaFoldDB" id="A0A671TQP8"/>
<proteinExistence type="inferred from homology"/>
<dbReference type="Pfam" id="PF01485">
    <property type="entry name" value="IBR"/>
    <property type="match status" value="1"/>
</dbReference>
<keyword evidence="7 11" id="KW-0863">Zinc-finger</keyword>
<dbReference type="SUPFAM" id="SSF57850">
    <property type="entry name" value="RING/U-box"/>
    <property type="match status" value="3"/>
</dbReference>
<dbReference type="SMART" id="SM00647">
    <property type="entry name" value="IBR"/>
    <property type="match status" value="2"/>
</dbReference>
<evidence type="ECO:0000313" key="17">
    <source>
        <dbReference type="Proteomes" id="UP000472265"/>
    </source>
</evidence>
<dbReference type="InterPro" id="IPR031128">
    <property type="entry name" value="RNF14_RING-HC_Zfn"/>
</dbReference>
<evidence type="ECO:0000256" key="10">
    <source>
        <dbReference type="ARBA" id="ARBA00044508"/>
    </source>
</evidence>
<protein>
    <recommendedName>
        <fullName evidence="3">RBR-type E3 ubiquitin transferase</fullName>
        <ecNumber evidence="3">2.3.2.31</ecNumber>
    </recommendedName>
</protein>
<evidence type="ECO:0000256" key="7">
    <source>
        <dbReference type="ARBA" id="ARBA00022771"/>
    </source>
</evidence>
<dbReference type="InterPro" id="IPR001841">
    <property type="entry name" value="Znf_RING"/>
</dbReference>
<evidence type="ECO:0000256" key="2">
    <source>
        <dbReference type="ARBA" id="ARBA00004906"/>
    </source>
</evidence>
<evidence type="ECO:0000256" key="1">
    <source>
        <dbReference type="ARBA" id="ARBA00001798"/>
    </source>
</evidence>
<dbReference type="InParanoid" id="A0A671TQP8"/>
<dbReference type="PROSITE" id="PS50908">
    <property type="entry name" value="RWD"/>
    <property type="match status" value="1"/>
</dbReference>
<keyword evidence="17" id="KW-1185">Reference proteome</keyword>
<feature type="region of interest" description="Disordered" evidence="12">
    <location>
        <begin position="219"/>
        <end position="254"/>
    </location>
</feature>
<dbReference type="InterPro" id="IPR013083">
    <property type="entry name" value="Znf_RING/FYVE/PHD"/>
</dbReference>
<dbReference type="InterPro" id="IPR006575">
    <property type="entry name" value="RWD_dom"/>
</dbReference>
<evidence type="ECO:0000313" key="16">
    <source>
        <dbReference type="Ensembl" id="ENSSAUP00010003721.1"/>
    </source>
</evidence>
<dbReference type="Pfam" id="PF05773">
    <property type="entry name" value="RWD"/>
    <property type="match status" value="1"/>
</dbReference>
<comment type="pathway">
    <text evidence="2">Protein modification; protein ubiquitination.</text>
</comment>
<evidence type="ECO:0000256" key="8">
    <source>
        <dbReference type="ARBA" id="ARBA00022786"/>
    </source>
</evidence>
<dbReference type="Pfam" id="PF22191">
    <property type="entry name" value="IBR_1"/>
    <property type="match status" value="1"/>
</dbReference>
<feature type="domain" description="RWD" evidence="14">
    <location>
        <begin position="10"/>
        <end position="130"/>
    </location>
</feature>
<evidence type="ECO:0000259" key="15">
    <source>
        <dbReference type="PROSITE" id="PS51873"/>
    </source>
</evidence>
<reference evidence="16" key="2">
    <citation type="submission" date="2025-08" db="UniProtKB">
        <authorList>
            <consortium name="Ensembl"/>
        </authorList>
    </citation>
    <scope>IDENTIFICATION</scope>
</reference>
<accession>A0A671TQP8</accession>
<evidence type="ECO:0000259" key="13">
    <source>
        <dbReference type="PROSITE" id="PS50089"/>
    </source>
</evidence>
<dbReference type="GO" id="GO:0008270">
    <property type="term" value="F:zinc ion binding"/>
    <property type="evidence" value="ECO:0007669"/>
    <property type="project" value="UniProtKB-KW"/>
</dbReference>
<keyword evidence="6" id="KW-0677">Repeat</keyword>
<keyword evidence="4" id="KW-0808">Transferase</keyword>
<keyword evidence="8" id="KW-0833">Ubl conjugation pathway</keyword>
<dbReference type="InterPro" id="IPR044066">
    <property type="entry name" value="TRIAD_supradom"/>
</dbReference>
<dbReference type="InterPro" id="IPR047548">
    <property type="entry name" value="Rcat_RBR_RNF14"/>
</dbReference>
<feature type="domain" description="RING-type" evidence="15">
    <location>
        <begin position="281"/>
        <end position="534"/>
    </location>
</feature>
<evidence type="ECO:0000256" key="9">
    <source>
        <dbReference type="ARBA" id="ARBA00022833"/>
    </source>
</evidence>
<dbReference type="GO" id="GO:0061630">
    <property type="term" value="F:ubiquitin protein ligase activity"/>
    <property type="evidence" value="ECO:0007669"/>
    <property type="project" value="UniProtKB-EC"/>
</dbReference>
<dbReference type="Proteomes" id="UP000472265">
    <property type="component" value="Chromosome 11"/>
</dbReference>
<reference evidence="16" key="3">
    <citation type="submission" date="2025-09" db="UniProtKB">
        <authorList>
            <consortium name="Ensembl"/>
        </authorList>
    </citation>
    <scope>IDENTIFICATION</scope>
</reference>
<dbReference type="OrthoDB" id="1431934at2759"/>
<dbReference type="Gene3D" id="2.20.25.20">
    <property type="match status" value="1"/>
</dbReference>
<evidence type="ECO:0000256" key="11">
    <source>
        <dbReference type="PROSITE-ProRule" id="PRU00175"/>
    </source>
</evidence>
<comment type="similarity">
    <text evidence="10">Belongs to the RBR family. RNF14 subfamily.</text>
</comment>
<reference evidence="16" key="1">
    <citation type="submission" date="2021-04" db="EMBL/GenBank/DDBJ databases">
        <authorList>
            <consortium name="Wellcome Sanger Institute Data Sharing"/>
        </authorList>
    </citation>
    <scope>NUCLEOTIDE SEQUENCE [LARGE SCALE GENOMIC DNA]</scope>
</reference>
<dbReference type="GO" id="GO:0016567">
    <property type="term" value="P:protein ubiquitination"/>
    <property type="evidence" value="ECO:0007669"/>
    <property type="project" value="InterPro"/>
</dbReference>
<dbReference type="SMART" id="SM00184">
    <property type="entry name" value="RING"/>
    <property type="match status" value="2"/>
</dbReference>
<dbReference type="Gene3D" id="1.20.120.1750">
    <property type="match status" value="1"/>
</dbReference>
<dbReference type="CDD" id="cd20354">
    <property type="entry name" value="Rcat_RBR_RNF14"/>
    <property type="match status" value="1"/>
</dbReference>
<dbReference type="OMA" id="SVKWLEP"/>
<name>A0A671TQP8_SPAAU</name>
<comment type="catalytic activity">
    <reaction evidence="1">
        <text>[E2 ubiquitin-conjugating enzyme]-S-ubiquitinyl-L-cysteine + [acceptor protein]-L-lysine = [E2 ubiquitin-conjugating enzyme]-L-cysteine + [acceptor protein]-N(6)-ubiquitinyl-L-lysine.</text>
        <dbReference type="EC" id="2.3.2.31"/>
    </reaction>
</comment>
<dbReference type="PROSITE" id="PS00518">
    <property type="entry name" value="ZF_RING_1"/>
    <property type="match status" value="1"/>
</dbReference>
<dbReference type="CDD" id="cd20341">
    <property type="entry name" value="BRcat_RBR_RNF14"/>
    <property type="match status" value="1"/>
</dbReference>
<keyword evidence="5" id="KW-0479">Metal-binding</keyword>
<gene>
    <name evidence="16" type="primary">LOC115592083</name>
</gene>
<evidence type="ECO:0000256" key="4">
    <source>
        <dbReference type="ARBA" id="ARBA00022679"/>
    </source>
</evidence>
<sequence length="541" mass="59306">MSADRQEQEDELLALHSIFGSDEFLRDESKFGGDLRVCVELPAAFTVALKEGETLSQYEISFLPPLLLTFELPEDYPSSSPPSFTLTCSWLTHSQLSALSAQLTDLYQATGGAVVLFSWVQFIKEDALRFLGIDSLLELPSGEHSTLNCSQDSLDVALSEPKNNKHTPATGPTDTQSLDLSALSLEAEQTLQTSEIKADCQDDQSKQIKQEDFLNEGSVLLTSSSSGPPDKTEQGAASLPRESPPNGDQTLSGFSLTPSQALLSQILIYDAAQQQKQFATTVFDCGVCFQGLLGLDCVQLPECGHIFCRACLSQFCKLQITEGSVQGVTCPEADCKAAPTPAQVRSLVGEELFSRYDRLLLQKTLDCMADVVYCPRQSCGSPVIWDRSGTAAMCTVCSFAFCVACKKTYHGTEDCQGKKILTENDAQQTSAGLPQSQEGLEALWDDYASGSKQRKQLLESRYGRKTMQLSVGECLSEQWVDINSKNCPYCFSRIQKDGGCIVMTCSRCMRMFCWSCLTKLSSHSGDGHFDDGRCDSYSYDF</sequence>
<evidence type="ECO:0000256" key="6">
    <source>
        <dbReference type="ARBA" id="ARBA00022737"/>
    </source>
</evidence>
<dbReference type="CDD" id="cd23820">
    <property type="entry name" value="RWD_RNF14"/>
    <property type="match status" value="1"/>
</dbReference>
<dbReference type="SUPFAM" id="SSF54495">
    <property type="entry name" value="UBC-like"/>
    <property type="match status" value="1"/>
</dbReference>
<dbReference type="CDD" id="cd16628">
    <property type="entry name" value="RING-HC_RBR_RNF14"/>
    <property type="match status" value="1"/>
</dbReference>
<dbReference type="GeneID" id="115592083"/>
<dbReference type="PANTHER" id="PTHR11685">
    <property type="entry name" value="RBR FAMILY RING FINGER AND IBR DOMAIN-CONTAINING"/>
    <property type="match status" value="1"/>
</dbReference>
<organism evidence="16 17">
    <name type="scientific">Sparus aurata</name>
    <name type="common">Gilthead sea bream</name>
    <dbReference type="NCBI Taxonomy" id="8175"/>
    <lineage>
        <taxon>Eukaryota</taxon>
        <taxon>Metazoa</taxon>
        <taxon>Chordata</taxon>
        <taxon>Craniata</taxon>
        <taxon>Vertebrata</taxon>
        <taxon>Euteleostomi</taxon>
        <taxon>Actinopterygii</taxon>
        <taxon>Neopterygii</taxon>
        <taxon>Teleostei</taxon>
        <taxon>Neoteleostei</taxon>
        <taxon>Acanthomorphata</taxon>
        <taxon>Eupercaria</taxon>
        <taxon>Spariformes</taxon>
        <taxon>Sparidae</taxon>
        <taxon>Sparus</taxon>
    </lineage>
</organism>
<dbReference type="Gene3D" id="3.10.110.10">
    <property type="entry name" value="Ubiquitin Conjugating Enzyme"/>
    <property type="match status" value="1"/>
</dbReference>
<dbReference type="Ensembl" id="ENSSAUT00010004014.1">
    <property type="protein sequence ID" value="ENSSAUP00010003721.1"/>
    <property type="gene ID" value="ENSSAUG00010001957.1"/>
</dbReference>
<dbReference type="InterPro" id="IPR017907">
    <property type="entry name" value="Znf_RING_CS"/>
</dbReference>
<feature type="domain" description="RING-type" evidence="13">
    <location>
        <begin position="285"/>
        <end position="331"/>
    </location>
</feature>
<dbReference type="InterPro" id="IPR031127">
    <property type="entry name" value="E3_UB_ligase_RBR"/>
</dbReference>
<evidence type="ECO:0000256" key="3">
    <source>
        <dbReference type="ARBA" id="ARBA00012251"/>
    </source>
</evidence>
<dbReference type="RefSeq" id="XP_030290479.1">
    <property type="nucleotide sequence ID" value="XM_030434619.1"/>
</dbReference>
<dbReference type="EC" id="2.3.2.31" evidence="3"/>
<evidence type="ECO:0000256" key="12">
    <source>
        <dbReference type="SAM" id="MobiDB-lite"/>
    </source>
</evidence>
<dbReference type="PROSITE" id="PS51873">
    <property type="entry name" value="TRIAD"/>
    <property type="match status" value="1"/>
</dbReference>
<dbReference type="GeneTree" id="ENSGT00940000154507"/>